<keyword evidence="5" id="KW-1185">Reference proteome</keyword>
<dbReference type="InterPro" id="IPR046960">
    <property type="entry name" value="PPR_At4g14850-like_plant"/>
</dbReference>
<name>A0AAV5D4H6_ELECO</name>
<evidence type="ECO:0008006" key="6">
    <source>
        <dbReference type="Google" id="ProtNLM"/>
    </source>
</evidence>
<dbReference type="Pfam" id="PF13041">
    <property type="entry name" value="PPR_2"/>
    <property type="match status" value="2"/>
</dbReference>
<feature type="repeat" description="PPR" evidence="3">
    <location>
        <begin position="125"/>
        <end position="159"/>
    </location>
</feature>
<dbReference type="AlphaFoldDB" id="A0AAV5D4H6"/>
<evidence type="ECO:0000313" key="5">
    <source>
        <dbReference type="Proteomes" id="UP001054889"/>
    </source>
</evidence>
<dbReference type="EMBL" id="BQKI01000012">
    <property type="protein sequence ID" value="GJN05514.1"/>
    <property type="molecule type" value="Genomic_DNA"/>
</dbReference>
<gene>
    <name evidence="4" type="primary">ga23145</name>
    <name evidence="4" type="ORF">PR202_ga23145</name>
</gene>
<accession>A0AAV5D4H6</accession>
<dbReference type="PANTHER" id="PTHR47926:SF418">
    <property type="entry name" value="(WILD MALAYSIAN BANANA) HYPOTHETICAL PROTEIN"/>
    <property type="match status" value="1"/>
</dbReference>
<dbReference type="PANTHER" id="PTHR47926">
    <property type="entry name" value="PENTATRICOPEPTIDE REPEAT-CONTAINING PROTEIN"/>
    <property type="match status" value="1"/>
</dbReference>
<evidence type="ECO:0000256" key="3">
    <source>
        <dbReference type="PROSITE-ProRule" id="PRU00708"/>
    </source>
</evidence>
<dbReference type="InterPro" id="IPR011990">
    <property type="entry name" value="TPR-like_helical_dom_sf"/>
</dbReference>
<evidence type="ECO:0000256" key="2">
    <source>
        <dbReference type="ARBA" id="ARBA00022946"/>
    </source>
</evidence>
<dbReference type="Gene3D" id="1.25.40.10">
    <property type="entry name" value="Tetratricopeptide repeat domain"/>
    <property type="match status" value="3"/>
</dbReference>
<dbReference type="NCBIfam" id="TIGR00756">
    <property type="entry name" value="PPR"/>
    <property type="match status" value="5"/>
</dbReference>
<dbReference type="PROSITE" id="PS51375">
    <property type="entry name" value="PPR"/>
    <property type="match status" value="3"/>
</dbReference>
<dbReference type="SUPFAM" id="SSF48452">
    <property type="entry name" value="TPR-like"/>
    <property type="match status" value="1"/>
</dbReference>
<organism evidence="4 5">
    <name type="scientific">Eleusine coracana subsp. coracana</name>
    <dbReference type="NCBI Taxonomy" id="191504"/>
    <lineage>
        <taxon>Eukaryota</taxon>
        <taxon>Viridiplantae</taxon>
        <taxon>Streptophyta</taxon>
        <taxon>Embryophyta</taxon>
        <taxon>Tracheophyta</taxon>
        <taxon>Spermatophyta</taxon>
        <taxon>Magnoliopsida</taxon>
        <taxon>Liliopsida</taxon>
        <taxon>Poales</taxon>
        <taxon>Poaceae</taxon>
        <taxon>PACMAD clade</taxon>
        <taxon>Chloridoideae</taxon>
        <taxon>Cynodonteae</taxon>
        <taxon>Eleusininae</taxon>
        <taxon>Eleusine</taxon>
    </lineage>
</organism>
<feature type="repeat" description="PPR" evidence="3">
    <location>
        <begin position="260"/>
        <end position="294"/>
    </location>
</feature>
<keyword evidence="2" id="KW-0809">Transit peptide</keyword>
<evidence type="ECO:0000313" key="4">
    <source>
        <dbReference type="EMBL" id="GJN05514.1"/>
    </source>
</evidence>
<dbReference type="Pfam" id="PF20431">
    <property type="entry name" value="E_motif"/>
    <property type="match status" value="1"/>
</dbReference>
<reference evidence="4" key="1">
    <citation type="journal article" date="2018" name="DNA Res.">
        <title>Multiple hybrid de novo genome assembly of finger millet, an orphan allotetraploid crop.</title>
        <authorList>
            <person name="Hatakeyama M."/>
            <person name="Aluri S."/>
            <person name="Balachadran M.T."/>
            <person name="Sivarajan S.R."/>
            <person name="Patrignani A."/>
            <person name="Gruter S."/>
            <person name="Poveda L."/>
            <person name="Shimizu-Inatsugi R."/>
            <person name="Baeten J."/>
            <person name="Francoijs K.J."/>
            <person name="Nataraja K.N."/>
            <person name="Reddy Y.A.N."/>
            <person name="Phadnis S."/>
            <person name="Ravikumar R.L."/>
            <person name="Schlapbach R."/>
            <person name="Sreeman S.M."/>
            <person name="Shimizu K.K."/>
        </authorList>
    </citation>
    <scope>NUCLEOTIDE SEQUENCE</scope>
</reference>
<dbReference type="FunFam" id="1.25.40.10:FF:000090">
    <property type="entry name" value="Pentatricopeptide repeat-containing protein, chloroplastic"/>
    <property type="match status" value="1"/>
</dbReference>
<dbReference type="InterPro" id="IPR002885">
    <property type="entry name" value="PPR_rpt"/>
</dbReference>
<evidence type="ECO:0000256" key="1">
    <source>
        <dbReference type="ARBA" id="ARBA00022737"/>
    </source>
</evidence>
<dbReference type="GO" id="GO:0003723">
    <property type="term" value="F:RNA binding"/>
    <property type="evidence" value="ECO:0007669"/>
    <property type="project" value="InterPro"/>
</dbReference>
<dbReference type="FunFam" id="1.25.40.10:FF:000285">
    <property type="entry name" value="Pentatricopeptide repeat-containing protein, chloroplastic"/>
    <property type="match status" value="1"/>
</dbReference>
<sequence>MTADGSVRAHRLIPAQLRARVLVSASPVLLTQLVSLYAAAGRQTDALAAFRAHLPSADSRTSASLISALARPHPGLAFTLFSWSHRRFRPSPHAISAVLAACARLPSAGGRQVHACAVKVVPQVDVFVYTGLVDAYAKGGDMAASRKVFGEMPNRGAASWNALVVGYARNGMFLDALSVFRELAAQGSGVPLDQVSVSGVLSACTGAGAVDFGRQVHACAAKVGMELSTLCVSNALLDMYTRCGCSREALALFDSVNCRDVVTWNIIIRGCIHENRFTEACMTFRFMMRDGLLPDDVSFATALQASACMPAWSVGASIHASVIKTGFLDSRGLANSLITMYSKCGRLDDARRAFEAAENHLYVLTWTAMITALQQHGHGVKAIDVFEKMLEKGISPDHITFVSVLSSCSQSGLLEQGRKYFSLMTQVYKVTPWSEHYACMVDMFGRAGLLDEAKQFIDQMQVKPDASVLGALLAGCVNCGDLEMGQEVAKMLFEIEPSNTGNYILLANIYISHVRLEEANVLRRQMMSLELRKTKGCSFVNNENQPTMASSKSKQGYDVFGMMNELVRQKSLQCT</sequence>
<protein>
    <recommendedName>
        <fullName evidence="6">Pentatricopeptide repeat-containing protein</fullName>
    </recommendedName>
</protein>
<reference evidence="4" key="2">
    <citation type="submission" date="2021-12" db="EMBL/GenBank/DDBJ databases">
        <title>Resequencing data analysis of finger millet.</title>
        <authorList>
            <person name="Hatakeyama M."/>
            <person name="Aluri S."/>
            <person name="Balachadran M.T."/>
            <person name="Sivarajan S.R."/>
            <person name="Poveda L."/>
            <person name="Shimizu-Inatsugi R."/>
            <person name="Schlapbach R."/>
            <person name="Sreeman S.M."/>
            <person name="Shimizu K.K."/>
        </authorList>
    </citation>
    <scope>NUCLEOTIDE SEQUENCE</scope>
</reference>
<dbReference type="GO" id="GO:0009451">
    <property type="term" value="P:RNA modification"/>
    <property type="evidence" value="ECO:0007669"/>
    <property type="project" value="InterPro"/>
</dbReference>
<proteinExistence type="predicted"/>
<dbReference type="Pfam" id="PF01535">
    <property type="entry name" value="PPR"/>
    <property type="match status" value="5"/>
</dbReference>
<dbReference type="InterPro" id="IPR046848">
    <property type="entry name" value="E_motif"/>
</dbReference>
<dbReference type="Proteomes" id="UP001054889">
    <property type="component" value="Unassembled WGS sequence"/>
</dbReference>
<keyword evidence="1" id="KW-0677">Repeat</keyword>
<feature type="repeat" description="PPR" evidence="3">
    <location>
        <begin position="362"/>
        <end position="396"/>
    </location>
</feature>
<comment type="caution">
    <text evidence="4">The sequence shown here is derived from an EMBL/GenBank/DDBJ whole genome shotgun (WGS) entry which is preliminary data.</text>
</comment>
<dbReference type="FunFam" id="1.25.40.10:FF:000712">
    <property type="entry name" value="Os07g0670000 protein"/>
    <property type="match status" value="1"/>
</dbReference>